<feature type="non-terminal residue" evidence="14">
    <location>
        <position position="228"/>
    </location>
</feature>
<keyword evidence="9" id="KW-0406">Ion transport</keyword>
<dbReference type="InterPro" id="IPR005821">
    <property type="entry name" value="Ion_trans_dom"/>
</dbReference>
<feature type="transmembrane region" description="Helical" evidence="12">
    <location>
        <begin position="111"/>
        <end position="130"/>
    </location>
</feature>
<evidence type="ECO:0000256" key="7">
    <source>
        <dbReference type="ARBA" id="ARBA00022958"/>
    </source>
</evidence>
<dbReference type="PRINTS" id="PR00169">
    <property type="entry name" value="KCHANNEL"/>
</dbReference>
<dbReference type="Gene3D" id="1.20.120.350">
    <property type="entry name" value="Voltage-gated potassium channels. Chain C"/>
    <property type="match status" value="1"/>
</dbReference>
<evidence type="ECO:0000256" key="11">
    <source>
        <dbReference type="ARBA" id="ARBA00023303"/>
    </source>
</evidence>
<dbReference type="AlphaFoldDB" id="A0A117MK45"/>
<evidence type="ECO:0000256" key="10">
    <source>
        <dbReference type="ARBA" id="ARBA00023136"/>
    </source>
</evidence>
<keyword evidence="2" id="KW-0813">Transport</keyword>
<evidence type="ECO:0000256" key="4">
    <source>
        <dbReference type="ARBA" id="ARBA00022692"/>
    </source>
</evidence>
<feature type="transmembrane region" description="Helical" evidence="12">
    <location>
        <begin position="25"/>
        <end position="47"/>
    </location>
</feature>
<dbReference type="GO" id="GO:0001508">
    <property type="term" value="P:action potential"/>
    <property type="evidence" value="ECO:0007669"/>
    <property type="project" value="TreeGrafter"/>
</dbReference>
<protein>
    <submittedName>
        <fullName evidence="14">Ion transporter</fullName>
    </submittedName>
</protein>
<keyword evidence="7" id="KW-0630">Potassium</keyword>
<keyword evidence="11" id="KW-0407">Ion channel</keyword>
<keyword evidence="8 12" id="KW-1133">Transmembrane helix</keyword>
<dbReference type="InterPro" id="IPR028325">
    <property type="entry name" value="VG_K_chnl"/>
</dbReference>
<dbReference type="InterPro" id="IPR027359">
    <property type="entry name" value="Volt_channel_dom_sf"/>
</dbReference>
<dbReference type="GO" id="GO:0008076">
    <property type="term" value="C:voltage-gated potassium channel complex"/>
    <property type="evidence" value="ECO:0007669"/>
    <property type="project" value="InterPro"/>
</dbReference>
<evidence type="ECO:0000256" key="5">
    <source>
        <dbReference type="ARBA" id="ARBA00022826"/>
    </source>
</evidence>
<dbReference type="PANTHER" id="PTHR11537">
    <property type="entry name" value="VOLTAGE-GATED POTASSIUM CHANNEL"/>
    <property type="match status" value="1"/>
</dbReference>
<evidence type="ECO:0000256" key="2">
    <source>
        <dbReference type="ARBA" id="ARBA00022448"/>
    </source>
</evidence>
<dbReference type="SUPFAM" id="SSF81324">
    <property type="entry name" value="Voltage-gated potassium channels"/>
    <property type="match status" value="1"/>
</dbReference>
<accession>A0A117MK45</accession>
<keyword evidence="15" id="KW-1185">Reference proteome</keyword>
<evidence type="ECO:0000259" key="13">
    <source>
        <dbReference type="Pfam" id="PF00520"/>
    </source>
</evidence>
<dbReference type="Proteomes" id="UP000053937">
    <property type="component" value="Unassembled WGS sequence"/>
</dbReference>
<keyword evidence="4 12" id="KW-0812">Transmembrane</keyword>
<evidence type="ECO:0000313" key="14">
    <source>
        <dbReference type="EMBL" id="KUL21789.1"/>
    </source>
</evidence>
<feature type="transmembrane region" description="Helical" evidence="12">
    <location>
        <begin position="85"/>
        <end position="105"/>
    </location>
</feature>
<keyword evidence="10 12" id="KW-0472">Membrane</keyword>
<sequence length="228" mass="25775">MAAKRTFREVARHIIFDSSTIPSKLFDLCLIGAICASVLVVMLDSVAPLHKLYGESLYVLEWFFTVLFTLEYFLRLYAAKSRMRYATSFFGLIDLLSILPTYFSILFPGAQYFLIVRFFRVLRIFRLLKLMTFVREADFVTASIRASGRKIMVFLFFVLVLVSIVGAIMYMIEGPENGFRSIPESIYWAIVTVTTVGYGDISPQTPAGRFLAALLMITGYSIIAVPTG</sequence>
<dbReference type="OrthoDB" id="9799090at2"/>
<dbReference type="RefSeq" id="WP_059139362.1">
    <property type="nucleotide sequence ID" value="NZ_LMBR01000202.1"/>
</dbReference>
<feature type="transmembrane region" description="Helical" evidence="12">
    <location>
        <begin position="59"/>
        <end position="78"/>
    </location>
</feature>
<feature type="transmembrane region" description="Helical" evidence="12">
    <location>
        <begin position="151"/>
        <end position="172"/>
    </location>
</feature>
<comment type="subcellular location">
    <subcellularLocation>
        <location evidence="1">Membrane</location>
        <topology evidence="1">Multi-pass membrane protein</topology>
    </subcellularLocation>
</comment>
<evidence type="ECO:0000256" key="8">
    <source>
        <dbReference type="ARBA" id="ARBA00022989"/>
    </source>
</evidence>
<dbReference type="Gene3D" id="1.10.287.70">
    <property type="match status" value="1"/>
</dbReference>
<keyword evidence="5" id="KW-0631">Potassium channel</keyword>
<evidence type="ECO:0000256" key="3">
    <source>
        <dbReference type="ARBA" id="ARBA00022538"/>
    </source>
</evidence>
<feature type="domain" description="Ion transport" evidence="13">
    <location>
        <begin position="24"/>
        <end position="226"/>
    </location>
</feature>
<gene>
    <name evidence="14" type="ORF">ASB62_07845</name>
</gene>
<dbReference type="Pfam" id="PF00520">
    <property type="entry name" value="Ion_trans"/>
    <property type="match status" value="1"/>
</dbReference>
<proteinExistence type="predicted"/>
<keyword evidence="6" id="KW-0851">Voltage-gated channel</keyword>
<evidence type="ECO:0000256" key="1">
    <source>
        <dbReference type="ARBA" id="ARBA00004141"/>
    </source>
</evidence>
<keyword evidence="3" id="KW-0633">Potassium transport</keyword>
<evidence type="ECO:0000256" key="12">
    <source>
        <dbReference type="SAM" id="Phobius"/>
    </source>
</evidence>
<dbReference type="PANTHER" id="PTHR11537:SF254">
    <property type="entry name" value="POTASSIUM VOLTAGE-GATED CHANNEL PROTEIN SHAB"/>
    <property type="match status" value="1"/>
</dbReference>
<name>A0A117MK45_CHLLI</name>
<evidence type="ECO:0000313" key="15">
    <source>
        <dbReference type="Proteomes" id="UP000053937"/>
    </source>
</evidence>
<organism evidence="14 15">
    <name type="scientific">Chlorobium limicola</name>
    <dbReference type="NCBI Taxonomy" id="1092"/>
    <lineage>
        <taxon>Bacteria</taxon>
        <taxon>Pseudomonadati</taxon>
        <taxon>Chlorobiota</taxon>
        <taxon>Chlorobiia</taxon>
        <taxon>Chlorobiales</taxon>
        <taxon>Chlorobiaceae</taxon>
        <taxon>Chlorobium/Pelodictyon group</taxon>
        <taxon>Chlorobium</taxon>
    </lineage>
</organism>
<reference evidence="14 15" key="1">
    <citation type="submission" date="2015-10" db="EMBL/GenBank/DDBJ databases">
        <title>Draft Genome Sequence of Chlorobium limicola strain Frasassi Growing under Artificial Lighting in the Frasassi Cave System.</title>
        <authorList>
            <person name="Mansor M."/>
            <person name="Macalady J."/>
        </authorList>
    </citation>
    <scope>NUCLEOTIDE SEQUENCE [LARGE SCALE GENOMIC DNA]</scope>
    <source>
        <strain evidence="14 15">Frasassi</strain>
    </source>
</reference>
<comment type="caution">
    <text evidence="14">The sequence shown here is derived from an EMBL/GenBank/DDBJ whole genome shotgun (WGS) entry which is preliminary data.</text>
</comment>
<dbReference type="EMBL" id="LMBR01000202">
    <property type="protein sequence ID" value="KUL21789.1"/>
    <property type="molecule type" value="Genomic_DNA"/>
</dbReference>
<evidence type="ECO:0000256" key="6">
    <source>
        <dbReference type="ARBA" id="ARBA00022882"/>
    </source>
</evidence>
<dbReference type="GO" id="GO:0005249">
    <property type="term" value="F:voltage-gated potassium channel activity"/>
    <property type="evidence" value="ECO:0007669"/>
    <property type="project" value="InterPro"/>
</dbReference>
<evidence type="ECO:0000256" key="9">
    <source>
        <dbReference type="ARBA" id="ARBA00023065"/>
    </source>
</evidence>
<feature type="transmembrane region" description="Helical" evidence="12">
    <location>
        <begin position="210"/>
        <end position="227"/>
    </location>
</feature>